<evidence type="ECO:0000313" key="2">
    <source>
        <dbReference type="EMBL" id="QBZ59479.1"/>
    </source>
</evidence>
<dbReference type="PANTHER" id="PTHR38117">
    <property type="entry name" value="NACHT AND WD40 DOMAIN PROTEIN"/>
    <property type="match status" value="1"/>
</dbReference>
<gene>
    <name evidence="2" type="ORF">PoMZ_04441</name>
</gene>
<reference evidence="2 3" key="1">
    <citation type="journal article" date="2019" name="Mol. Biol. Evol.">
        <title>Blast fungal genomes show frequent chromosomal changes, gene gains and losses, and effector gene turnover.</title>
        <authorList>
            <person name="Gomez Luciano L.B."/>
            <person name="Jason Tsai I."/>
            <person name="Chuma I."/>
            <person name="Tosa Y."/>
            <person name="Chen Y.H."/>
            <person name="Li J.Y."/>
            <person name="Li M.Y."/>
            <person name="Jade Lu M.Y."/>
            <person name="Nakayashiki H."/>
            <person name="Li W.H."/>
        </authorList>
    </citation>
    <scope>NUCLEOTIDE SEQUENCE [LARGE SCALE GENOMIC DNA]</scope>
    <source>
        <strain evidence="2">MZ5-1-6</strain>
    </source>
</reference>
<dbReference type="VEuPathDB" id="FungiDB:M_BR32_EuGene_00049851"/>
<dbReference type="AlphaFoldDB" id="A0A4P7NA97"/>
<evidence type="ECO:0000313" key="3">
    <source>
        <dbReference type="Proteomes" id="UP000294847"/>
    </source>
</evidence>
<dbReference type="InterPro" id="IPR055481">
    <property type="entry name" value="DUF7053"/>
</dbReference>
<name>A0A4P7NA97_PYROR</name>
<feature type="domain" description="DUF7053" evidence="1">
    <location>
        <begin position="7"/>
        <end position="164"/>
    </location>
</feature>
<sequence>MVAQMTIEVSYPLPPDLPPSAVLAALHTSYEPLMKPHPFQKGFKRRPLSVDEVVDDPFFRADGRKLESYEVSDRIPILPGVHKDITVPAVFQSFDGGVRCRADAPGGVRIWSVYEPRKAAAAGGESGGAGFELHETAVIECSAIFKRFVAKNFETSHRENLKGIVGLLADMHRQGEKRGVLAGM</sequence>
<dbReference type="PANTHER" id="PTHR38117:SF1">
    <property type="entry name" value="DUF3074 DOMAIN-CONTAINING PROTEIN"/>
    <property type="match status" value="1"/>
</dbReference>
<evidence type="ECO:0000259" key="1">
    <source>
        <dbReference type="Pfam" id="PF23155"/>
    </source>
</evidence>
<proteinExistence type="predicted"/>
<protein>
    <recommendedName>
        <fullName evidence="1">DUF7053 domain-containing protein</fullName>
    </recommendedName>
</protein>
<dbReference type="EMBL" id="CP034206">
    <property type="protein sequence ID" value="QBZ59479.1"/>
    <property type="molecule type" value="Genomic_DNA"/>
</dbReference>
<organism evidence="2 3">
    <name type="scientific">Pyricularia oryzae</name>
    <name type="common">Rice blast fungus</name>
    <name type="synonym">Magnaporthe oryzae</name>
    <dbReference type="NCBI Taxonomy" id="318829"/>
    <lineage>
        <taxon>Eukaryota</taxon>
        <taxon>Fungi</taxon>
        <taxon>Dikarya</taxon>
        <taxon>Ascomycota</taxon>
        <taxon>Pezizomycotina</taxon>
        <taxon>Sordariomycetes</taxon>
        <taxon>Sordariomycetidae</taxon>
        <taxon>Magnaporthales</taxon>
        <taxon>Pyriculariaceae</taxon>
        <taxon>Pyricularia</taxon>
    </lineage>
</organism>
<dbReference type="Proteomes" id="UP000294847">
    <property type="component" value="Chromosome 3"/>
</dbReference>
<accession>A0A4P7NA97</accession>
<dbReference type="Pfam" id="PF23155">
    <property type="entry name" value="DUF7053"/>
    <property type="match status" value="1"/>
</dbReference>